<dbReference type="OrthoDB" id="1110423at2759"/>
<evidence type="ECO:0000313" key="2">
    <source>
        <dbReference type="Proteomes" id="UP000489600"/>
    </source>
</evidence>
<keyword evidence="2" id="KW-1185">Reference proteome</keyword>
<reference evidence="1" key="1">
    <citation type="submission" date="2019-07" db="EMBL/GenBank/DDBJ databases">
        <authorList>
            <person name="Dittberner H."/>
        </authorList>
    </citation>
    <scope>NUCLEOTIDE SEQUENCE [LARGE SCALE GENOMIC DNA]</scope>
</reference>
<proteinExistence type="predicted"/>
<organism evidence="1 2">
    <name type="scientific">Arabis nemorensis</name>
    <dbReference type="NCBI Taxonomy" id="586526"/>
    <lineage>
        <taxon>Eukaryota</taxon>
        <taxon>Viridiplantae</taxon>
        <taxon>Streptophyta</taxon>
        <taxon>Embryophyta</taxon>
        <taxon>Tracheophyta</taxon>
        <taxon>Spermatophyta</taxon>
        <taxon>Magnoliopsida</taxon>
        <taxon>eudicotyledons</taxon>
        <taxon>Gunneridae</taxon>
        <taxon>Pentapetalae</taxon>
        <taxon>rosids</taxon>
        <taxon>malvids</taxon>
        <taxon>Brassicales</taxon>
        <taxon>Brassicaceae</taxon>
        <taxon>Arabideae</taxon>
        <taxon>Arabis</taxon>
    </lineage>
</organism>
<name>A0A565BCJ1_9BRAS</name>
<dbReference type="EMBL" id="CABITT030000003">
    <property type="protein sequence ID" value="VVA99327.1"/>
    <property type="molecule type" value="Genomic_DNA"/>
</dbReference>
<protein>
    <submittedName>
        <fullName evidence="1">Uncharacterized protein</fullName>
    </submittedName>
</protein>
<comment type="caution">
    <text evidence="1">The sequence shown here is derived from an EMBL/GenBank/DDBJ whole genome shotgun (WGS) entry which is preliminary data.</text>
</comment>
<dbReference type="Proteomes" id="UP000489600">
    <property type="component" value="Unassembled WGS sequence"/>
</dbReference>
<sequence length="88" mass="9999">MGTEPSAPTAMSIEEFVSQPGRDRLTRLDPHLPPNTTWFQYSGNGITSSINAMINSLITKPYPTYSSMPVADQETWFRQFAQEFNWDP</sequence>
<evidence type="ECO:0000313" key="1">
    <source>
        <dbReference type="EMBL" id="VVA99327.1"/>
    </source>
</evidence>
<accession>A0A565BCJ1</accession>
<dbReference type="AlphaFoldDB" id="A0A565BCJ1"/>
<gene>
    <name evidence="1" type="ORF">ANE_LOCUS9772</name>
</gene>